<protein>
    <submittedName>
        <fullName evidence="1">Uncharacterized protein</fullName>
    </submittedName>
</protein>
<name>A0ABQ9GTY5_9NEOP</name>
<evidence type="ECO:0000313" key="1">
    <source>
        <dbReference type="EMBL" id="KAJ8875500.1"/>
    </source>
</evidence>
<gene>
    <name evidence="1" type="ORF">PR048_023395</name>
</gene>
<evidence type="ECO:0000313" key="2">
    <source>
        <dbReference type="Proteomes" id="UP001159363"/>
    </source>
</evidence>
<keyword evidence="2" id="KW-1185">Reference proteome</keyword>
<reference evidence="1 2" key="1">
    <citation type="submission" date="2023-02" db="EMBL/GenBank/DDBJ databases">
        <title>LHISI_Scaffold_Assembly.</title>
        <authorList>
            <person name="Stuart O.P."/>
            <person name="Cleave R."/>
            <person name="Magrath M.J.L."/>
            <person name="Mikheyev A.S."/>
        </authorList>
    </citation>
    <scope>NUCLEOTIDE SEQUENCE [LARGE SCALE GENOMIC DNA]</scope>
    <source>
        <strain evidence="1">Daus_M_001</strain>
        <tissue evidence="1">Leg muscle</tissue>
    </source>
</reference>
<dbReference type="Proteomes" id="UP001159363">
    <property type="component" value="Chromosome 8"/>
</dbReference>
<organism evidence="1 2">
    <name type="scientific">Dryococelus australis</name>
    <dbReference type="NCBI Taxonomy" id="614101"/>
    <lineage>
        <taxon>Eukaryota</taxon>
        <taxon>Metazoa</taxon>
        <taxon>Ecdysozoa</taxon>
        <taxon>Arthropoda</taxon>
        <taxon>Hexapoda</taxon>
        <taxon>Insecta</taxon>
        <taxon>Pterygota</taxon>
        <taxon>Neoptera</taxon>
        <taxon>Polyneoptera</taxon>
        <taxon>Phasmatodea</taxon>
        <taxon>Verophasmatodea</taxon>
        <taxon>Anareolatae</taxon>
        <taxon>Phasmatidae</taxon>
        <taxon>Eurycanthinae</taxon>
        <taxon>Dryococelus</taxon>
    </lineage>
</organism>
<accession>A0ABQ9GTY5</accession>
<dbReference type="EMBL" id="JARBHB010000009">
    <property type="protein sequence ID" value="KAJ8875500.1"/>
    <property type="molecule type" value="Genomic_DNA"/>
</dbReference>
<comment type="caution">
    <text evidence="1">The sequence shown here is derived from an EMBL/GenBank/DDBJ whole genome shotgun (WGS) entry which is preliminary data.</text>
</comment>
<proteinExistence type="predicted"/>
<sequence length="124" mass="14100">MQHILRTVKLTVVRCKTNRISVLSADSVILPMKKVNTQQSANGATIKLWGSDKVRMLKKQDPGSYDENYYVVNCITVVPQNLKHVAKINFKLDLGSEVNNLPEKLFKRVDNQLMVRGTKEILEC</sequence>